<feature type="domain" description="HTH lysR-type" evidence="5">
    <location>
        <begin position="1"/>
        <end position="58"/>
    </location>
</feature>
<evidence type="ECO:0000256" key="1">
    <source>
        <dbReference type="ARBA" id="ARBA00009437"/>
    </source>
</evidence>
<dbReference type="EMBL" id="JACIIV010000023">
    <property type="protein sequence ID" value="MBB6228716.1"/>
    <property type="molecule type" value="Genomic_DNA"/>
</dbReference>
<keyword evidence="4" id="KW-0804">Transcription</keyword>
<dbReference type="RefSeq" id="WP_184201562.1">
    <property type="nucleotide sequence ID" value="NZ_BMOX01000053.1"/>
</dbReference>
<dbReference type="SUPFAM" id="SSF46785">
    <property type="entry name" value="Winged helix' DNA-binding domain"/>
    <property type="match status" value="1"/>
</dbReference>
<comment type="similarity">
    <text evidence="1">Belongs to the LysR transcriptional regulatory family.</text>
</comment>
<dbReference type="InterPro" id="IPR036388">
    <property type="entry name" value="WH-like_DNA-bd_sf"/>
</dbReference>
<dbReference type="PANTHER" id="PTHR30427:SF1">
    <property type="entry name" value="TRANSCRIPTIONAL ACTIVATOR PROTEIN LYSR"/>
    <property type="match status" value="1"/>
</dbReference>
<evidence type="ECO:0000256" key="3">
    <source>
        <dbReference type="ARBA" id="ARBA00023125"/>
    </source>
</evidence>
<keyword evidence="7" id="KW-1185">Reference proteome</keyword>
<reference evidence="6 7" key="1">
    <citation type="submission" date="2020-08" db="EMBL/GenBank/DDBJ databases">
        <title>Genomic Encyclopedia of Type Strains, Phase IV (KMG-IV): sequencing the most valuable type-strain genomes for metagenomic binning, comparative biology and taxonomic classification.</title>
        <authorList>
            <person name="Goeker M."/>
        </authorList>
    </citation>
    <scope>NUCLEOTIDE SEQUENCE [LARGE SCALE GENOMIC DNA]</scope>
    <source>
        <strain evidence="6 7">DSM 102189</strain>
    </source>
</reference>
<comment type="caution">
    <text evidence="6">The sequence shown here is derived from an EMBL/GenBank/DDBJ whole genome shotgun (WGS) entry which is preliminary data.</text>
</comment>
<proteinExistence type="inferred from homology"/>
<dbReference type="GO" id="GO:0003700">
    <property type="term" value="F:DNA-binding transcription factor activity"/>
    <property type="evidence" value="ECO:0007669"/>
    <property type="project" value="InterPro"/>
</dbReference>
<evidence type="ECO:0000313" key="7">
    <source>
        <dbReference type="Proteomes" id="UP000538147"/>
    </source>
</evidence>
<dbReference type="Pfam" id="PF00126">
    <property type="entry name" value="HTH_1"/>
    <property type="match status" value="1"/>
</dbReference>
<dbReference type="Gene3D" id="1.10.10.10">
    <property type="entry name" value="Winged helix-like DNA-binding domain superfamily/Winged helix DNA-binding domain"/>
    <property type="match status" value="1"/>
</dbReference>
<dbReference type="AlphaFoldDB" id="A0A841L971"/>
<dbReference type="GO" id="GO:0043565">
    <property type="term" value="F:sequence-specific DNA binding"/>
    <property type="evidence" value="ECO:0007669"/>
    <property type="project" value="TreeGrafter"/>
</dbReference>
<organism evidence="6 7">
    <name type="scientific">Polymorphobacter multimanifer</name>
    <dbReference type="NCBI Taxonomy" id="1070431"/>
    <lineage>
        <taxon>Bacteria</taxon>
        <taxon>Pseudomonadati</taxon>
        <taxon>Pseudomonadota</taxon>
        <taxon>Alphaproteobacteria</taxon>
        <taxon>Sphingomonadales</taxon>
        <taxon>Sphingosinicellaceae</taxon>
        <taxon>Polymorphobacter</taxon>
    </lineage>
</organism>
<dbReference type="PROSITE" id="PS50931">
    <property type="entry name" value="HTH_LYSR"/>
    <property type="match status" value="1"/>
</dbReference>
<dbReference type="Proteomes" id="UP000538147">
    <property type="component" value="Unassembled WGS sequence"/>
</dbReference>
<dbReference type="InterPro" id="IPR036390">
    <property type="entry name" value="WH_DNA-bd_sf"/>
</dbReference>
<dbReference type="InterPro" id="IPR000847">
    <property type="entry name" value="LysR_HTH_N"/>
</dbReference>
<dbReference type="InterPro" id="IPR005119">
    <property type="entry name" value="LysR_subst-bd"/>
</dbReference>
<evidence type="ECO:0000256" key="2">
    <source>
        <dbReference type="ARBA" id="ARBA00023015"/>
    </source>
</evidence>
<sequence>MNLRQIEVFHAVYMAGSISGASRRLNVSQPSVSKVIKHAEAGLGFKLFTLAKGRLSPTEEAHLLFRDVADLHARIDVFNQGARNLRTAVAGHMRIGVLPSLALAFTPKVVARFRTLHPGVSFEISAIQHDSFLHVLESRECDFVIGHQLIFSADVEAVALGQGRVGALFQPGALQETMRDNGPAVSVDALCGKEIVGLADGVAIGAITPAEIFSGRPAPSLVARSVFIAAALARHSGAIAIVDEFTAMGYADGRLLFRPLVPDVQFELVALHLAAQPLSRIAHRFLDLKRTMIAEISH</sequence>
<dbReference type="GO" id="GO:0010628">
    <property type="term" value="P:positive regulation of gene expression"/>
    <property type="evidence" value="ECO:0007669"/>
    <property type="project" value="TreeGrafter"/>
</dbReference>
<protein>
    <submittedName>
        <fullName evidence="6">DNA-binding transcriptional LysR family regulator</fullName>
    </submittedName>
</protein>
<dbReference type="Gene3D" id="3.40.190.290">
    <property type="match status" value="1"/>
</dbReference>
<dbReference type="Pfam" id="PF03466">
    <property type="entry name" value="LysR_substrate"/>
    <property type="match status" value="1"/>
</dbReference>
<keyword evidence="3 6" id="KW-0238">DNA-binding</keyword>
<evidence type="ECO:0000259" key="5">
    <source>
        <dbReference type="PROSITE" id="PS50931"/>
    </source>
</evidence>
<dbReference type="SUPFAM" id="SSF53850">
    <property type="entry name" value="Periplasmic binding protein-like II"/>
    <property type="match status" value="1"/>
</dbReference>
<name>A0A841L971_9SPHN</name>
<accession>A0A841L971</accession>
<evidence type="ECO:0000256" key="4">
    <source>
        <dbReference type="ARBA" id="ARBA00023163"/>
    </source>
</evidence>
<dbReference type="PANTHER" id="PTHR30427">
    <property type="entry name" value="TRANSCRIPTIONAL ACTIVATOR PROTEIN LYSR"/>
    <property type="match status" value="1"/>
</dbReference>
<gene>
    <name evidence="6" type="ORF">FHS79_002907</name>
</gene>
<evidence type="ECO:0000313" key="6">
    <source>
        <dbReference type="EMBL" id="MBB6228716.1"/>
    </source>
</evidence>
<keyword evidence="2" id="KW-0805">Transcription regulation</keyword>